<evidence type="ECO:0000256" key="6">
    <source>
        <dbReference type="ARBA" id="ARBA00023136"/>
    </source>
</evidence>
<feature type="transmembrane region" description="Helical" evidence="7">
    <location>
        <begin position="15"/>
        <end position="35"/>
    </location>
</feature>
<dbReference type="GO" id="GO:0006643">
    <property type="term" value="P:membrane lipid metabolic process"/>
    <property type="evidence" value="ECO:0007669"/>
    <property type="project" value="TreeGrafter"/>
</dbReference>
<feature type="transmembrane region" description="Helical" evidence="7">
    <location>
        <begin position="169"/>
        <end position="197"/>
    </location>
</feature>
<dbReference type="AlphaFoldDB" id="A0A1N7F6J0"/>
<dbReference type="GO" id="GO:0012505">
    <property type="term" value="C:endomembrane system"/>
    <property type="evidence" value="ECO:0007669"/>
    <property type="project" value="UniProtKB-SubCell"/>
</dbReference>
<keyword evidence="10" id="KW-1185">Reference proteome</keyword>
<feature type="transmembrane region" description="Helical" evidence="7">
    <location>
        <begin position="81"/>
        <end position="104"/>
    </location>
</feature>
<keyword evidence="5" id="KW-0443">Lipid metabolism</keyword>
<evidence type="ECO:0000256" key="4">
    <source>
        <dbReference type="ARBA" id="ARBA00023002"/>
    </source>
</evidence>
<dbReference type="EMBL" id="FTNT01000004">
    <property type="protein sequence ID" value="SIR95940.1"/>
    <property type="molecule type" value="Genomic_DNA"/>
</dbReference>
<protein>
    <submittedName>
        <fullName evidence="9">Sterol desaturase/sphingolipid hydroxylase, fatty acid hydroxylase superfamily</fullName>
    </submittedName>
</protein>
<dbReference type="PANTHER" id="PTHR21624">
    <property type="entry name" value="STEROL DESATURASE-RELATED PROTEIN"/>
    <property type="match status" value="1"/>
</dbReference>
<proteinExistence type="predicted"/>
<name>A0A1N7F6J0_9NOCA</name>
<reference evidence="9 10" key="1">
    <citation type="submission" date="2017-01" db="EMBL/GenBank/DDBJ databases">
        <authorList>
            <person name="Mah S.A."/>
            <person name="Swanson W.J."/>
            <person name="Moy G.W."/>
            <person name="Vacquier V.D."/>
        </authorList>
    </citation>
    <scope>NUCLEOTIDE SEQUENCE [LARGE SCALE GENOMIC DNA]</scope>
    <source>
        <strain evidence="9 10">CPCC 203464</strain>
    </source>
</reference>
<dbReference type="GO" id="GO:0016020">
    <property type="term" value="C:membrane"/>
    <property type="evidence" value="ECO:0007669"/>
    <property type="project" value="GOC"/>
</dbReference>
<organism evidence="9 10">
    <name type="scientific">Williamsia sterculiae</name>
    <dbReference type="NCBI Taxonomy" id="1344003"/>
    <lineage>
        <taxon>Bacteria</taxon>
        <taxon>Bacillati</taxon>
        <taxon>Actinomycetota</taxon>
        <taxon>Actinomycetes</taxon>
        <taxon>Mycobacteriales</taxon>
        <taxon>Nocardiaceae</taxon>
        <taxon>Williamsia</taxon>
    </lineage>
</organism>
<accession>A0A1N7F6J0</accession>
<keyword evidence="4" id="KW-0560">Oxidoreductase</keyword>
<dbReference type="InterPro" id="IPR006694">
    <property type="entry name" value="Fatty_acid_hydroxylase"/>
</dbReference>
<evidence type="ECO:0000256" key="2">
    <source>
        <dbReference type="ARBA" id="ARBA00022692"/>
    </source>
</evidence>
<feature type="domain" description="Fatty acid hydroxylase" evidence="8">
    <location>
        <begin position="115"/>
        <end position="248"/>
    </location>
</feature>
<dbReference type="Pfam" id="PF04116">
    <property type="entry name" value="FA_hydroxylase"/>
    <property type="match status" value="1"/>
</dbReference>
<keyword evidence="6 7" id="KW-0472">Membrane</keyword>
<dbReference type="STRING" id="1344003.SAMN05445060_1865"/>
<dbReference type="Proteomes" id="UP000186218">
    <property type="component" value="Unassembled WGS sequence"/>
</dbReference>
<evidence type="ECO:0000256" key="5">
    <source>
        <dbReference type="ARBA" id="ARBA00023098"/>
    </source>
</evidence>
<keyword evidence="3 7" id="KW-1133">Transmembrane helix</keyword>
<keyword evidence="2 7" id="KW-0812">Transmembrane</keyword>
<evidence type="ECO:0000256" key="7">
    <source>
        <dbReference type="SAM" id="Phobius"/>
    </source>
</evidence>
<evidence type="ECO:0000313" key="10">
    <source>
        <dbReference type="Proteomes" id="UP000186218"/>
    </source>
</evidence>
<evidence type="ECO:0000256" key="3">
    <source>
        <dbReference type="ARBA" id="ARBA00022989"/>
    </source>
</evidence>
<dbReference type="PANTHER" id="PTHR21624:SF1">
    <property type="entry name" value="ALKYLGLYCEROL MONOOXYGENASE"/>
    <property type="match status" value="1"/>
</dbReference>
<gene>
    <name evidence="9" type="ORF">SAMN05445060_1865</name>
</gene>
<feature type="transmembrane region" description="Helical" evidence="7">
    <location>
        <begin position="110"/>
        <end position="128"/>
    </location>
</feature>
<dbReference type="GO" id="GO:0005506">
    <property type="term" value="F:iron ion binding"/>
    <property type="evidence" value="ECO:0007669"/>
    <property type="project" value="InterPro"/>
</dbReference>
<dbReference type="InterPro" id="IPR051689">
    <property type="entry name" value="Sterol_desaturase/TMEM195"/>
</dbReference>
<sequence length="333" mass="37994">MSAMHRVWEHVENPVVFATPFFLALVTAEAVMLAVEKRRDAARDRWEDGGDSHGRVPAAPTAKTGYSFADTRTSLMMGSGAVVAMLVFKSLTLLLFAAIWTYVALWHIPVTWWSWVLLFVVVDLTWYCNHRFSHRVRIGWAAHQAHHSSEHFNLGTALRQKWNPWSEAIFWLPLPLLGFTPWTIYVAFGFNLIYQFYPHTEYIGRLPRPVEFVLNTPSHHRVHHGSDPEYLDKNYGGILIIWDRIFGTFQQELHTPKYGLTKPVTTHNPFKLEYFEYANVVRDLRSARSFRERLGYVVGPPGWQPDRLRDAQLAATVVAEPADGATPAAAGPA</sequence>
<evidence type="ECO:0000259" key="8">
    <source>
        <dbReference type="Pfam" id="PF04116"/>
    </source>
</evidence>
<dbReference type="GO" id="GO:0008610">
    <property type="term" value="P:lipid biosynthetic process"/>
    <property type="evidence" value="ECO:0007669"/>
    <property type="project" value="InterPro"/>
</dbReference>
<dbReference type="GO" id="GO:0050479">
    <property type="term" value="F:glyceryl-ether monooxygenase activity"/>
    <property type="evidence" value="ECO:0007669"/>
    <property type="project" value="TreeGrafter"/>
</dbReference>
<evidence type="ECO:0000313" key="9">
    <source>
        <dbReference type="EMBL" id="SIR95940.1"/>
    </source>
</evidence>
<evidence type="ECO:0000256" key="1">
    <source>
        <dbReference type="ARBA" id="ARBA00004127"/>
    </source>
</evidence>
<comment type="subcellular location">
    <subcellularLocation>
        <location evidence="1">Endomembrane system</location>
        <topology evidence="1">Multi-pass membrane protein</topology>
    </subcellularLocation>
</comment>